<protein>
    <submittedName>
        <fullName evidence="1">Uncharacterized protein</fullName>
    </submittedName>
</protein>
<proteinExistence type="evidence at transcript level"/>
<dbReference type="EMBL" id="BT139493">
    <property type="protein sequence ID" value="AFK39288.1"/>
    <property type="molecule type" value="mRNA"/>
</dbReference>
<organism evidence="1">
    <name type="scientific">Medicago truncatula</name>
    <name type="common">Barrel medic</name>
    <name type="synonym">Medicago tribuloides</name>
    <dbReference type="NCBI Taxonomy" id="3880"/>
    <lineage>
        <taxon>Eukaryota</taxon>
        <taxon>Viridiplantae</taxon>
        <taxon>Streptophyta</taxon>
        <taxon>Embryophyta</taxon>
        <taxon>Tracheophyta</taxon>
        <taxon>Spermatophyta</taxon>
        <taxon>Magnoliopsida</taxon>
        <taxon>eudicotyledons</taxon>
        <taxon>Gunneridae</taxon>
        <taxon>Pentapetalae</taxon>
        <taxon>rosids</taxon>
        <taxon>fabids</taxon>
        <taxon>Fabales</taxon>
        <taxon>Fabaceae</taxon>
        <taxon>Papilionoideae</taxon>
        <taxon>50 kb inversion clade</taxon>
        <taxon>NPAAA clade</taxon>
        <taxon>Hologalegina</taxon>
        <taxon>IRL clade</taxon>
        <taxon>Trifolieae</taxon>
        <taxon>Medicago</taxon>
    </lineage>
</organism>
<sequence length="51" mass="5483">MFTSYIAASCSIKRFPIVGQKNSATAPLSLVIPLLIGTDNCKPEGQSWTVK</sequence>
<accession>I3SG96</accession>
<evidence type="ECO:0000313" key="1">
    <source>
        <dbReference type="EMBL" id="AFK39288.1"/>
    </source>
</evidence>
<dbReference type="AlphaFoldDB" id="I3SG96"/>
<name>I3SG96_MEDTR</name>
<reference evidence="1" key="1">
    <citation type="submission" date="2012-05" db="EMBL/GenBank/DDBJ databases">
        <authorList>
            <person name="Krishnakumar V."/>
            <person name="Cheung F."/>
            <person name="Xiao Y."/>
            <person name="Chan A."/>
            <person name="Moskal W.A."/>
            <person name="Town C.D."/>
        </authorList>
    </citation>
    <scope>NUCLEOTIDE SEQUENCE</scope>
</reference>